<sequence>MLRQGTSTTGKLTIAKQVADMKEQTEYMKSYRQALGSALNEVQALKSELGRQKSISKKSLVSDVSKTTIGEKNSHVVAEMTQVTVSASSTLDRIKAKVEYKSKMYSTLTGQLRAFAKALTRRDKKLAEKIELNKELNARVRELESARMTTDNELAICRNRLMQSEKLLITREREIFYQGKEISRLDRYVWELSGRLGQLESQIDQYKHFDRNWNVSAQGSYARPAVASAETAEQYSMHRSMPAAASPRSNTHRPHSYTRNNRYHANT</sequence>
<keyword evidence="4" id="KW-1185">Reference proteome</keyword>
<name>H2Y9D2_CIOSA</name>
<dbReference type="HOGENOM" id="CLU_091196_0_0_1"/>
<dbReference type="Proteomes" id="UP000007875">
    <property type="component" value="Unassembled WGS sequence"/>
</dbReference>
<protein>
    <submittedName>
        <fullName evidence="3">Uncharacterized protein</fullName>
    </submittedName>
</protein>
<reference evidence="4" key="1">
    <citation type="submission" date="2003-08" db="EMBL/GenBank/DDBJ databases">
        <authorList>
            <person name="Birren B."/>
            <person name="Nusbaum C."/>
            <person name="Abebe A."/>
            <person name="Abouelleil A."/>
            <person name="Adekoya E."/>
            <person name="Ait-zahra M."/>
            <person name="Allen N."/>
            <person name="Allen T."/>
            <person name="An P."/>
            <person name="Anderson M."/>
            <person name="Anderson S."/>
            <person name="Arachchi H."/>
            <person name="Armbruster J."/>
            <person name="Bachantsang P."/>
            <person name="Baldwin J."/>
            <person name="Barry A."/>
            <person name="Bayul T."/>
            <person name="Blitshsteyn B."/>
            <person name="Bloom T."/>
            <person name="Blye J."/>
            <person name="Boguslavskiy L."/>
            <person name="Borowsky M."/>
            <person name="Boukhgalter B."/>
            <person name="Brunache A."/>
            <person name="Butler J."/>
            <person name="Calixte N."/>
            <person name="Calvo S."/>
            <person name="Camarata J."/>
            <person name="Campo K."/>
            <person name="Chang J."/>
            <person name="Cheshatsang Y."/>
            <person name="Citroen M."/>
            <person name="Collymore A."/>
            <person name="Considine T."/>
            <person name="Cook A."/>
            <person name="Cooke P."/>
            <person name="Corum B."/>
            <person name="Cuomo C."/>
            <person name="David R."/>
            <person name="Dawoe T."/>
            <person name="Degray S."/>
            <person name="Dodge S."/>
            <person name="Dooley K."/>
            <person name="Dorje P."/>
            <person name="Dorjee K."/>
            <person name="Dorris L."/>
            <person name="Duffey N."/>
            <person name="Dupes A."/>
            <person name="Elkins T."/>
            <person name="Engels R."/>
            <person name="Erickson J."/>
            <person name="Farina A."/>
            <person name="Faro S."/>
            <person name="Ferreira P."/>
            <person name="Fischer H."/>
            <person name="Fitzgerald M."/>
            <person name="Foley K."/>
            <person name="Gage D."/>
            <person name="Galagan J."/>
            <person name="Gearin G."/>
            <person name="Gnerre S."/>
            <person name="Gnirke A."/>
            <person name="Goyette A."/>
            <person name="Graham J."/>
            <person name="Grandbois E."/>
            <person name="Gyaltsen K."/>
            <person name="Hafez N."/>
            <person name="Hagopian D."/>
            <person name="Hagos B."/>
            <person name="Hall J."/>
            <person name="Hatcher B."/>
            <person name="Heller A."/>
            <person name="Higgins H."/>
            <person name="Honan T."/>
            <person name="Horn A."/>
            <person name="Houde N."/>
            <person name="Hughes L."/>
            <person name="Hulme W."/>
            <person name="Husby E."/>
            <person name="Iliev I."/>
            <person name="Jaffe D."/>
            <person name="Jones C."/>
            <person name="Kamal M."/>
            <person name="Kamat A."/>
            <person name="Kamvysselis M."/>
            <person name="Karlsson E."/>
            <person name="Kells C."/>
            <person name="Kieu A."/>
            <person name="Kisner P."/>
            <person name="Kodira C."/>
            <person name="Kulbokas E."/>
            <person name="Labutti K."/>
            <person name="Lama D."/>
            <person name="Landers T."/>
            <person name="Leger J."/>
            <person name="Levine S."/>
            <person name="Lewis D."/>
            <person name="Lewis T."/>
            <person name="Lindblad-toh K."/>
            <person name="Liu X."/>
            <person name="Lokyitsang T."/>
            <person name="Lokyitsang Y."/>
            <person name="Lucien O."/>
            <person name="Lui A."/>
            <person name="Ma L.J."/>
            <person name="Mabbitt R."/>
            <person name="Macdonald J."/>
            <person name="Maclean C."/>
            <person name="Major J."/>
            <person name="Manning J."/>
            <person name="Marabella R."/>
            <person name="Maru K."/>
            <person name="Matthews C."/>
            <person name="Mauceli E."/>
            <person name="Mccarthy M."/>
            <person name="Mcdonough S."/>
            <person name="Mcghee T."/>
            <person name="Meldrim J."/>
            <person name="Meneus L."/>
            <person name="Mesirov J."/>
            <person name="Mihalev A."/>
            <person name="Mihova T."/>
            <person name="Mikkelsen T."/>
            <person name="Mlenga V."/>
            <person name="Moru K."/>
            <person name="Mozes J."/>
            <person name="Mulrain L."/>
            <person name="Munson G."/>
            <person name="Naylor J."/>
            <person name="Newes C."/>
            <person name="Nguyen C."/>
            <person name="Nguyen N."/>
            <person name="Nguyen T."/>
            <person name="Nicol R."/>
            <person name="Nielsen C."/>
            <person name="Nizzari M."/>
            <person name="Norbu C."/>
            <person name="Norbu N."/>
            <person name="O'donnell P."/>
            <person name="Okoawo O."/>
            <person name="O'leary S."/>
            <person name="Omotosho B."/>
            <person name="O'neill K."/>
            <person name="Osman S."/>
            <person name="Parker S."/>
            <person name="Perrin D."/>
            <person name="Phunkhang P."/>
            <person name="Piqani B."/>
            <person name="Purcell S."/>
            <person name="Rachupka T."/>
            <person name="Ramasamy U."/>
            <person name="Rameau R."/>
            <person name="Ray V."/>
            <person name="Raymond C."/>
            <person name="Retta R."/>
            <person name="Richardson S."/>
            <person name="Rise C."/>
            <person name="Rodriguez J."/>
            <person name="Rogers J."/>
            <person name="Rogov P."/>
            <person name="Rutman M."/>
            <person name="Schupbach R."/>
            <person name="Seaman C."/>
            <person name="Settipalli S."/>
            <person name="Sharpe T."/>
            <person name="Sheridan J."/>
            <person name="Sherpa N."/>
            <person name="Shi J."/>
            <person name="Smirnov S."/>
            <person name="Smith C."/>
            <person name="Sougnez C."/>
            <person name="Spencer B."/>
            <person name="Stalker J."/>
            <person name="Stange-thomann N."/>
            <person name="Stavropoulos S."/>
            <person name="Stetson K."/>
            <person name="Stone C."/>
            <person name="Stone S."/>
            <person name="Stubbs M."/>
            <person name="Talamas J."/>
            <person name="Tchuinga P."/>
            <person name="Tenzing P."/>
            <person name="Tesfaye S."/>
            <person name="Theodore J."/>
            <person name="Thoulutsang Y."/>
            <person name="Topham K."/>
            <person name="Towey S."/>
            <person name="Tsamla T."/>
            <person name="Tsomo N."/>
            <person name="Vallee D."/>
            <person name="Vassiliev H."/>
            <person name="Venkataraman V."/>
            <person name="Vinson J."/>
            <person name="Vo A."/>
            <person name="Wade C."/>
            <person name="Wang S."/>
            <person name="Wangchuk T."/>
            <person name="Wangdi T."/>
            <person name="Whittaker C."/>
            <person name="Wilkinson J."/>
            <person name="Wu Y."/>
            <person name="Wyman D."/>
            <person name="Yadav S."/>
            <person name="Yang S."/>
            <person name="Yang X."/>
            <person name="Yeager S."/>
            <person name="Yee E."/>
            <person name="Young G."/>
            <person name="Zainoun J."/>
            <person name="Zembeck L."/>
            <person name="Zimmer A."/>
            <person name="Zody M."/>
            <person name="Lander E."/>
        </authorList>
    </citation>
    <scope>NUCLEOTIDE SEQUENCE [LARGE SCALE GENOMIC DNA]</scope>
</reference>
<evidence type="ECO:0000256" key="2">
    <source>
        <dbReference type="SAM" id="MobiDB-lite"/>
    </source>
</evidence>
<dbReference type="GeneTree" id="ENSGT00530000068235"/>
<dbReference type="OMA" id="EREIFYQ"/>
<accession>H2Y9D2</accession>
<reference evidence="3" key="2">
    <citation type="submission" date="2025-08" db="UniProtKB">
        <authorList>
            <consortium name="Ensembl"/>
        </authorList>
    </citation>
    <scope>IDENTIFICATION</scope>
</reference>
<feature type="coiled-coil region" evidence="1">
    <location>
        <begin position="126"/>
        <end position="153"/>
    </location>
</feature>
<evidence type="ECO:0000313" key="3">
    <source>
        <dbReference type="Ensembl" id="ENSCSAVP00000001930.1"/>
    </source>
</evidence>
<dbReference type="InParanoid" id="H2Y9D2"/>
<dbReference type="Ensembl" id="ENSCSAVT00000001964.1">
    <property type="protein sequence ID" value="ENSCSAVP00000001930.1"/>
    <property type="gene ID" value="ENSCSAVG00000001125.1"/>
</dbReference>
<feature type="region of interest" description="Disordered" evidence="2">
    <location>
        <begin position="232"/>
        <end position="267"/>
    </location>
</feature>
<dbReference type="AlphaFoldDB" id="H2Y9D2"/>
<feature type="compositionally biased region" description="Polar residues" evidence="2">
    <location>
        <begin position="257"/>
        <end position="267"/>
    </location>
</feature>
<evidence type="ECO:0000313" key="4">
    <source>
        <dbReference type="Proteomes" id="UP000007875"/>
    </source>
</evidence>
<keyword evidence="1" id="KW-0175">Coiled coil</keyword>
<organism evidence="3 4">
    <name type="scientific">Ciona savignyi</name>
    <name type="common">Pacific transparent sea squirt</name>
    <dbReference type="NCBI Taxonomy" id="51511"/>
    <lineage>
        <taxon>Eukaryota</taxon>
        <taxon>Metazoa</taxon>
        <taxon>Chordata</taxon>
        <taxon>Tunicata</taxon>
        <taxon>Ascidiacea</taxon>
        <taxon>Phlebobranchia</taxon>
        <taxon>Cionidae</taxon>
        <taxon>Ciona</taxon>
    </lineage>
</organism>
<reference evidence="3" key="3">
    <citation type="submission" date="2025-09" db="UniProtKB">
        <authorList>
            <consortium name="Ensembl"/>
        </authorList>
    </citation>
    <scope>IDENTIFICATION</scope>
</reference>
<evidence type="ECO:0000256" key="1">
    <source>
        <dbReference type="SAM" id="Coils"/>
    </source>
</evidence>
<proteinExistence type="predicted"/>